<dbReference type="AlphaFoldDB" id="A0A5M9R439"/>
<evidence type="ECO:0000313" key="2">
    <source>
        <dbReference type="Proteomes" id="UP000322181"/>
    </source>
</evidence>
<name>A0A5M9R439_9GAMM</name>
<reference evidence="1 2" key="1">
    <citation type="submission" date="2019-09" db="EMBL/GenBank/DDBJ databases">
        <title>Draft genome sequence of various Type strains from the CCUG.</title>
        <authorList>
            <person name="Pineiro-Iglesias B."/>
            <person name="Tunovic T."/>
            <person name="Unosson C."/>
            <person name="Inganas E."/>
            <person name="Ohlen M."/>
            <person name="Cardew S."/>
            <person name="Jensie-Markopoulos S."/>
            <person name="Salva-Serra F."/>
            <person name="Jaen-Luchoro D."/>
            <person name="Karlsson R."/>
            <person name="Svensson-Stadler L."/>
            <person name="Chun J."/>
            <person name="Moore E."/>
        </authorList>
    </citation>
    <scope>NUCLEOTIDE SEQUENCE [LARGE SCALE GENOMIC DNA]</scope>
    <source>
        <strain evidence="1 2">CCUG 53682T</strain>
    </source>
</reference>
<sequence>MMHANVAITKDFSANDISDLTITNIVESQPSFSGKREIRFTVSSGMTKKTYDCVRSDYAVRRFGEQAMNPVSPGNMECIPLFIQTAGSLAALR</sequence>
<dbReference type="EMBL" id="VXKB01000003">
    <property type="protein sequence ID" value="KAA8714942.1"/>
    <property type="molecule type" value="Genomic_DNA"/>
</dbReference>
<dbReference type="OrthoDB" id="6460976at2"/>
<comment type="caution">
    <text evidence="1">The sequence shown here is derived from an EMBL/GenBank/DDBJ whole genome shotgun (WGS) entry which is preliminary data.</text>
</comment>
<gene>
    <name evidence="1" type="ORF">F4V73_13385</name>
</gene>
<accession>A0A5M9R439</accession>
<dbReference type="Proteomes" id="UP000322181">
    <property type="component" value="Unassembled WGS sequence"/>
</dbReference>
<proteinExistence type="predicted"/>
<organism evidence="1 2">
    <name type="scientific">Morganella psychrotolerans</name>
    <dbReference type="NCBI Taxonomy" id="368603"/>
    <lineage>
        <taxon>Bacteria</taxon>
        <taxon>Pseudomonadati</taxon>
        <taxon>Pseudomonadota</taxon>
        <taxon>Gammaproteobacteria</taxon>
        <taxon>Enterobacterales</taxon>
        <taxon>Morganellaceae</taxon>
        <taxon>Morganella</taxon>
    </lineage>
</organism>
<protein>
    <submittedName>
        <fullName evidence="1">Uncharacterized protein</fullName>
    </submittedName>
</protein>
<evidence type="ECO:0000313" key="1">
    <source>
        <dbReference type="EMBL" id="KAA8714942.1"/>
    </source>
</evidence>